<feature type="compositionally biased region" description="Pro residues" evidence="1">
    <location>
        <begin position="18"/>
        <end position="32"/>
    </location>
</feature>
<proteinExistence type="predicted"/>
<name>A0A1H5R2E4_9PSEU</name>
<keyword evidence="2" id="KW-1133">Transmembrane helix</keyword>
<evidence type="ECO:0000313" key="4">
    <source>
        <dbReference type="Proteomes" id="UP000198878"/>
    </source>
</evidence>
<evidence type="ECO:0000256" key="1">
    <source>
        <dbReference type="SAM" id="MobiDB-lite"/>
    </source>
</evidence>
<gene>
    <name evidence="3" type="ORF">SAMN05421837_106329</name>
</gene>
<dbReference type="STRING" id="218821.SAMN05421837_106329"/>
<keyword evidence="2" id="KW-0472">Membrane</keyword>
<feature type="transmembrane region" description="Helical" evidence="2">
    <location>
        <begin position="38"/>
        <end position="59"/>
    </location>
</feature>
<organism evidence="3 4">
    <name type="scientific">Amycolatopsis pretoriensis</name>
    <dbReference type="NCBI Taxonomy" id="218821"/>
    <lineage>
        <taxon>Bacteria</taxon>
        <taxon>Bacillati</taxon>
        <taxon>Actinomycetota</taxon>
        <taxon>Actinomycetes</taxon>
        <taxon>Pseudonocardiales</taxon>
        <taxon>Pseudonocardiaceae</taxon>
        <taxon>Amycolatopsis</taxon>
    </lineage>
</organism>
<accession>A0A1H5R2E4</accession>
<keyword evidence="2" id="KW-0812">Transmembrane</keyword>
<evidence type="ECO:0000256" key="2">
    <source>
        <dbReference type="SAM" id="Phobius"/>
    </source>
</evidence>
<dbReference type="Proteomes" id="UP000198878">
    <property type="component" value="Unassembled WGS sequence"/>
</dbReference>
<protein>
    <submittedName>
        <fullName evidence="3">Uncharacterized protein</fullName>
    </submittedName>
</protein>
<feature type="region of interest" description="Disordered" evidence="1">
    <location>
        <begin position="1"/>
        <end position="34"/>
    </location>
</feature>
<dbReference type="AlphaFoldDB" id="A0A1H5R2E4"/>
<evidence type="ECO:0000313" key="3">
    <source>
        <dbReference type="EMBL" id="SEF32572.1"/>
    </source>
</evidence>
<dbReference type="EMBL" id="FNUJ01000006">
    <property type="protein sequence ID" value="SEF32572.1"/>
    <property type="molecule type" value="Genomic_DNA"/>
</dbReference>
<keyword evidence="4" id="KW-1185">Reference proteome</keyword>
<sequence>MVGAHFTPGPSDTAPLGAVPPQPRPPAPGPPPRDTKALALRGAGLVAIAVVAGLLWYLIRHDSTPDEPVAQPPAQSTGQYQFTKVAGPDRVNDCSAKSYGDTQKFFDDSPCQSLARALFTTETGGAKALVSVVVVGMPDSSKAKALKSLTERDGTGNVTDLVRDKTFAGTGVPSLSGKNSAYSSKVEGTNTTIVLADFYDKHTDKALIKKIADDALRLSADLKG</sequence>
<reference evidence="4" key="1">
    <citation type="submission" date="2016-10" db="EMBL/GenBank/DDBJ databases">
        <authorList>
            <person name="Varghese N."/>
            <person name="Submissions S."/>
        </authorList>
    </citation>
    <scope>NUCLEOTIDE SEQUENCE [LARGE SCALE GENOMIC DNA]</scope>
    <source>
        <strain evidence="4">DSM 44654</strain>
    </source>
</reference>